<keyword evidence="2" id="KW-0732">Signal</keyword>
<dbReference type="Proteomes" id="UP000321249">
    <property type="component" value="Unassembled WGS sequence"/>
</dbReference>
<evidence type="ECO:0000256" key="2">
    <source>
        <dbReference type="SAM" id="SignalP"/>
    </source>
</evidence>
<feature type="signal peptide" evidence="2">
    <location>
        <begin position="1"/>
        <end position="21"/>
    </location>
</feature>
<keyword evidence="4" id="KW-1185">Reference proteome</keyword>
<comment type="caution">
    <text evidence="3">The sequence shown here is derived from an EMBL/GenBank/DDBJ whole genome shotgun (WGS) entry which is preliminary data.</text>
</comment>
<dbReference type="AlphaFoldDB" id="A0A5C6TW62"/>
<dbReference type="OrthoDB" id="10004420at2"/>
<sequence>MNKPILLAALSAFILIGAAYPAPPRLSYTIDLDGGATAATTPATNWRPCRRDRNDDRCIQLYERGVRAAYDEWRSAHGETRLAADRPHRRNRRVALAARCPEPASAARPATPARPGEGASISGM</sequence>
<proteinExistence type="predicted"/>
<feature type="region of interest" description="Disordered" evidence="1">
    <location>
        <begin position="97"/>
        <end position="124"/>
    </location>
</feature>
<organism evidence="3 4">
    <name type="scientific">Allosphingosinicella ginsenosidimutans</name>
    <dbReference type="NCBI Taxonomy" id="1176539"/>
    <lineage>
        <taxon>Bacteria</taxon>
        <taxon>Pseudomonadati</taxon>
        <taxon>Pseudomonadota</taxon>
        <taxon>Alphaproteobacteria</taxon>
        <taxon>Sphingomonadales</taxon>
        <taxon>Sphingomonadaceae</taxon>
        <taxon>Allosphingosinicella</taxon>
    </lineage>
</organism>
<accession>A0A5C6TW62</accession>
<feature type="chain" id="PRO_5022986139" description="UrcA family protein" evidence="2">
    <location>
        <begin position="22"/>
        <end position="124"/>
    </location>
</feature>
<evidence type="ECO:0000256" key="1">
    <source>
        <dbReference type="SAM" id="MobiDB-lite"/>
    </source>
</evidence>
<gene>
    <name evidence="3" type="ORF">FRZ32_13620</name>
</gene>
<evidence type="ECO:0008006" key="5">
    <source>
        <dbReference type="Google" id="ProtNLM"/>
    </source>
</evidence>
<dbReference type="EMBL" id="VOQQ01000001">
    <property type="protein sequence ID" value="TXC64597.1"/>
    <property type="molecule type" value="Genomic_DNA"/>
</dbReference>
<protein>
    <recommendedName>
        <fullName evidence="5">UrcA family protein</fullName>
    </recommendedName>
</protein>
<name>A0A5C6TW62_9SPHN</name>
<reference evidence="3 4" key="1">
    <citation type="journal article" date="2015" name="J. Microbiol.">
        <title>Sphingosinicella ginsenosidimutans sp. nov., with ginsenoside converting activity.</title>
        <authorList>
            <person name="Kim J.K."/>
            <person name="Kang M.S."/>
            <person name="Park S.C."/>
            <person name="Kim K.M."/>
            <person name="Choi K."/>
            <person name="Yoon M.H."/>
            <person name="Im W.T."/>
        </authorList>
    </citation>
    <scope>NUCLEOTIDE SEQUENCE [LARGE SCALE GENOMIC DNA]</scope>
    <source>
        <strain evidence="3 4">BS-11</strain>
    </source>
</reference>
<feature type="compositionally biased region" description="Low complexity" evidence="1">
    <location>
        <begin position="101"/>
        <end position="124"/>
    </location>
</feature>
<evidence type="ECO:0000313" key="3">
    <source>
        <dbReference type="EMBL" id="TXC64597.1"/>
    </source>
</evidence>
<dbReference type="RefSeq" id="WP_147044020.1">
    <property type="nucleotide sequence ID" value="NZ_BAABIR010000001.1"/>
</dbReference>
<evidence type="ECO:0000313" key="4">
    <source>
        <dbReference type="Proteomes" id="UP000321249"/>
    </source>
</evidence>